<evidence type="ECO:0000313" key="2">
    <source>
        <dbReference type="EMBL" id="CEK94637.1"/>
    </source>
</evidence>
<protein>
    <submittedName>
        <fullName evidence="2">Uncharacterized protein</fullName>
    </submittedName>
</protein>
<name>A0A0B7BP10_9EUPU</name>
<dbReference type="AlphaFoldDB" id="A0A0B7BP10"/>
<reference evidence="2" key="1">
    <citation type="submission" date="2014-12" db="EMBL/GenBank/DDBJ databases">
        <title>Insight into the proteome of Arion vulgaris.</title>
        <authorList>
            <person name="Aradska J."/>
            <person name="Bulat T."/>
            <person name="Smidak R."/>
            <person name="Sarate P."/>
            <person name="Gangsoo J."/>
            <person name="Sialana F."/>
            <person name="Bilban M."/>
            <person name="Lubec G."/>
        </authorList>
    </citation>
    <scope>NUCLEOTIDE SEQUENCE</scope>
    <source>
        <tissue evidence="2">Skin</tissue>
    </source>
</reference>
<proteinExistence type="predicted"/>
<organism evidence="2">
    <name type="scientific">Arion vulgaris</name>
    <dbReference type="NCBI Taxonomy" id="1028688"/>
    <lineage>
        <taxon>Eukaryota</taxon>
        <taxon>Metazoa</taxon>
        <taxon>Spiralia</taxon>
        <taxon>Lophotrochozoa</taxon>
        <taxon>Mollusca</taxon>
        <taxon>Gastropoda</taxon>
        <taxon>Heterobranchia</taxon>
        <taxon>Euthyneura</taxon>
        <taxon>Panpulmonata</taxon>
        <taxon>Eupulmonata</taxon>
        <taxon>Stylommatophora</taxon>
        <taxon>Helicina</taxon>
        <taxon>Arionoidea</taxon>
        <taxon>Arionidae</taxon>
        <taxon>Arion</taxon>
    </lineage>
</organism>
<gene>
    <name evidence="2" type="primary">ORF201943</name>
    <name evidence="1" type="synonym">ORF201929</name>
</gene>
<accession>A0A0B7BP10</accession>
<evidence type="ECO:0000313" key="1">
    <source>
        <dbReference type="EMBL" id="CEK94632.1"/>
    </source>
</evidence>
<dbReference type="EMBL" id="HACG01047767">
    <property type="protein sequence ID" value="CEK94632.1"/>
    <property type="molecule type" value="Transcribed_RNA"/>
</dbReference>
<dbReference type="EMBL" id="HACG01047772">
    <property type="protein sequence ID" value="CEK94637.1"/>
    <property type="molecule type" value="Transcribed_RNA"/>
</dbReference>
<sequence>MSSLHTTSIRKILTIFDLPKPATKKCSIEAPHHNYQDLQDVFCAWLQQTWGQLVFAKKAEK</sequence>